<comment type="caution">
    <text evidence="1">The sequence shown here is derived from an EMBL/GenBank/DDBJ whole genome shotgun (WGS) entry which is preliminary data.</text>
</comment>
<dbReference type="PATRIC" id="fig|991778.3.peg.3821"/>
<protein>
    <submittedName>
        <fullName evidence="1">Uncharacterized protein</fullName>
    </submittedName>
</protein>
<name>F2AV47_RHOBT</name>
<accession>F2AV47</accession>
<reference evidence="1 2" key="1">
    <citation type="journal article" date="2013" name="Mar. Genomics">
        <title>Expression of sulfatases in Rhodopirellula baltica and the diversity of sulfatases in the genus Rhodopirellula.</title>
        <authorList>
            <person name="Wegner C.E."/>
            <person name="Richter-Heitmann T."/>
            <person name="Klindworth A."/>
            <person name="Klockow C."/>
            <person name="Richter M."/>
            <person name="Achstetter T."/>
            <person name="Glockner F.O."/>
            <person name="Harder J."/>
        </authorList>
    </citation>
    <scope>NUCLEOTIDE SEQUENCE [LARGE SCALE GENOMIC DNA]</scope>
    <source>
        <strain evidence="1 2">WH47</strain>
    </source>
</reference>
<organism evidence="1 2">
    <name type="scientific">Rhodopirellula baltica WH47</name>
    <dbReference type="NCBI Taxonomy" id="991778"/>
    <lineage>
        <taxon>Bacteria</taxon>
        <taxon>Pseudomonadati</taxon>
        <taxon>Planctomycetota</taxon>
        <taxon>Planctomycetia</taxon>
        <taxon>Pirellulales</taxon>
        <taxon>Pirellulaceae</taxon>
        <taxon>Rhodopirellula</taxon>
    </lineage>
</organism>
<dbReference type="EMBL" id="AFAR01000185">
    <property type="protein sequence ID" value="EGF26393.1"/>
    <property type="molecule type" value="Genomic_DNA"/>
</dbReference>
<dbReference type="AlphaFoldDB" id="F2AV47"/>
<evidence type="ECO:0000313" key="1">
    <source>
        <dbReference type="EMBL" id="EGF26393.1"/>
    </source>
</evidence>
<gene>
    <name evidence="1" type="ORF">RBWH47_01700</name>
</gene>
<dbReference type="Proteomes" id="UP000006222">
    <property type="component" value="Unassembled WGS sequence"/>
</dbReference>
<sequence>MDSLKQQPEDRTDNFGIAFALTGFASETPSLLWVTGCLDVISSHAERANHETTT</sequence>
<proteinExistence type="predicted"/>
<evidence type="ECO:0000313" key="2">
    <source>
        <dbReference type="Proteomes" id="UP000006222"/>
    </source>
</evidence>